<dbReference type="AlphaFoldDB" id="A0A1G8CU74"/>
<feature type="domain" description="Protein FecR C-terminal" evidence="3">
    <location>
        <begin position="264"/>
        <end position="331"/>
    </location>
</feature>
<dbReference type="Gene3D" id="3.55.50.30">
    <property type="match status" value="1"/>
</dbReference>
<dbReference type="Gene3D" id="2.60.120.1440">
    <property type="match status" value="1"/>
</dbReference>
<dbReference type="InterPro" id="IPR006860">
    <property type="entry name" value="FecR"/>
</dbReference>
<protein>
    <submittedName>
        <fullName evidence="4">FecR family protein</fullName>
    </submittedName>
</protein>
<name>A0A1G8CU74_9BACT</name>
<keyword evidence="1" id="KW-0812">Transmembrane</keyword>
<keyword evidence="1" id="KW-0472">Membrane</keyword>
<evidence type="ECO:0000256" key="1">
    <source>
        <dbReference type="SAM" id="Phobius"/>
    </source>
</evidence>
<keyword evidence="1" id="KW-1133">Transmembrane helix</keyword>
<dbReference type="Pfam" id="PF16344">
    <property type="entry name" value="FecR_C"/>
    <property type="match status" value="1"/>
</dbReference>
<proteinExistence type="predicted"/>
<feature type="domain" description="FecR protein" evidence="2">
    <location>
        <begin position="122"/>
        <end position="217"/>
    </location>
</feature>
<dbReference type="InterPro" id="IPR032508">
    <property type="entry name" value="FecR_C"/>
</dbReference>
<dbReference type="EMBL" id="FNAN01000040">
    <property type="protein sequence ID" value="SDH48803.1"/>
    <property type="molecule type" value="Genomic_DNA"/>
</dbReference>
<keyword evidence="5" id="KW-1185">Reference proteome</keyword>
<organism evidence="4 5">
    <name type="scientific">Dyadobacter soli</name>
    <dbReference type="NCBI Taxonomy" id="659014"/>
    <lineage>
        <taxon>Bacteria</taxon>
        <taxon>Pseudomonadati</taxon>
        <taxon>Bacteroidota</taxon>
        <taxon>Cytophagia</taxon>
        <taxon>Cytophagales</taxon>
        <taxon>Spirosomataceae</taxon>
        <taxon>Dyadobacter</taxon>
    </lineage>
</organism>
<evidence type="ECO:0000259" key="3">
    <source>
        <dbReference type="Pfam" id="PF16344"/>
    </source>
</evidence>
<reference evidence="5" key="1">
    <citation type="submission" date="2016-10" db="EMBL/GenBank/DDBJ databases">
        <authorList>
            <person name="Varghese N."/>
            <person name="Submissions S."/>
        </authorList>
    </citation>
    <scope>NUCLEOTIDE SEQUENCE [LARGE SCALE GENOMIC DNA]</scope>
    <source>
        <strain evidence="5">DSM 25329</strain>
    </source>
</reference>
<dbReference type="STRING" id="659014.SAMN04487996_1404"/>
<gene>
    <name evidence="4" type="ORF">SAMN04487996_1404</name>
</gene>
<evidence type="ECO:0000259" key="2">
    <source>
        <dbReference type="Pfam" id="PF04773"/>
    </source>
</evidence>
<accession>A0A1G8CU74</accession>
<dbReference type="PANTHER" id="PTHR30273:SF2">
    <property type="entry name" value="PROTEIN FECR"/>
    <property type="match status" value="1"/>
</dbReference>
<evidence type="ECO:0000313" key="5">
    <source>
        <dbReference type="Proteomes" id="UP000198748"/>
    </source>
</evidence>
<dbReference type="InterPro" id="IPR012373">
    <property type="entry name" value="Ferrdict_sens_TM"/>
</dbReference>
<feature type="transmembrane region" description="Helical" evidence="1">
    <location>
        <begin position="91"/>
        <end position="113"/>
    </location>
</feature>
<dbReference type="PIRSF" id="PIRSF018266">
    <property type="entry name" value="FecR"/>
    <property type="match status" value="1"/>
</dbReference>
<dbReference type="Pfam" id="PF04773">
    <property type="entry name" value="FecR"/>
    <property type="match status" value="1"/>
</dbReference>
<dbReference type="GO" id="GO:0016989">
    <property type="term" value="F:sigma factor antagonist activity"/>
    <property type="evidence" value="ECO:0007669"/>
    <property type="project" value="TreeGrafter"/>
</dbReference>
<sequence length="340" mass="38735">MTEHITEQTLFLFFDGRATSLQRKLIEDWLQNTANEELYFAALEAWERQHPQLSGDADDAQDRFFSYLREPSRNANPALPQQVQHDDYRFWWQRGLMAASVTIALLAGLGFLFKDTIRYRRFATDFGETRSIQLEDGSRVTLNANSELKVQRWSNENDNREVWLTGEAEFVVTHTKDHRRFVVRTRDNFSVDVLGTVFSVNDRGSKATVALLKGKVNVRYTEAGYGQKQIILKPGNVVTVNEKGNVALTSQTDPEVFSSWKKGQFVFNNSSLLEIMQLIKDNYGVTVRLTDPALGQKRVSGTFTAQSAQELLSVLAQMYSLKLEPDNDNFILISPHSNPI</sequence>
<dbReference type="Proteomes" id="UP000198748">
    <property type="component" value="Unassembled WGS sequence"/>
</dbReference>
<dbReference type="PANTHER" id="PTHR30273">
    <property type="entry name" value="PERIPLASMIC SIGNAL SENSOR AND SIGMA FACTOR ACTIVATOR FECR-RELATED"/>
    <property type="match status" value="1"/>
</dbReference>
<evidence type="ECO:0000313" key="4">
    <source>
        <dbReference type="EMBL" id="SDH48803.1"/>
    </source>
</evidence>
<dbReference type="RefSeq" id="WP_176885210.1">
    <property type="nucleotide sequence ID" value="NZ_FNAN01000040.1"/>
</dbReference>